<dbReference type="STRING" id="1149755.A0A2J6RCZ8"/>
<dbReference type="Proteomes" id="UP000235786">
    <property type="component" value="Unassembled WGS sequence"/>
</dbReference>
<evidence type="ECO:0000256" key="1">
    <source>
        <dbReference type="SAM" id="MobiDB-lite"/>
    </source>
</evidence>
<proteinExistence type="predicted"/>
<evidence type="ECO:0000313" key="3">
    <source>
        <dbReference type="Proteomes" id="UP000235786"/>
    </source>
</evidence>
<feature type="compositionally biased region" description="Basic and acidic residues" evidence="1">
    <location>
        <begin position="215"/>
        <end position="226"/>
    </location>
</feature>
<evidence type="ECO:0000313" key="2">
    <source>
        <dbReference type="EMBL" id="PMD36388.1"/>
    </source>
</evidence>
<feature type="region of interest" description="Disordered" evidence="1">
    <location>
        <begin position="215"/>
        <end position="245"/>
    </location>
</feature>
<organism evidence="2 3">
    <name type="scientific">Hyaloscypha variabilis (strain UAMH 11265 / GT02V1 / F)</name>
    <name type="common">Meliniomyces variabilis</name>
    <dbReference type="NCBI Taxonomy" id="1149755"/>
    <lineage>
        <taxon>Eukaryota</taxon>
        <taxon>Fungi</taxon>
        <taxon>Dikarya</taxon>
        <taxon>Ascomycota</taxon>
        <taxon>Pezizomycotina</taxon>
        <taxon>Leotiomycetes</taxon>
        <taxon>Helotiales</taxon>
        <taxon>Hyaloscyphaceae</taxon>
        <taxon>Hyaloscypha</taxon>
        <taxon>Hyaloscypha variabilis</taxon>
    </lineage>
</organism>
<reference evidence="2 3" key="1">
    <citation type="submission" date="2016-04" db="EMBL/GenBank/DDBJ databases">
        <title>A degradative enzymes factory behind the ericoid mycorrhizal symbiosis.</title>
        <authorList>
            <consortium name="DOE Joint Genome Institute"/>
            <person name="Martino E."/>
            <person name="Morin E."/>
            <person name="Grelet G."/>
            <person name="Kuo A."/>
            <person name="Kohler A."/>
            <person name="Daghino S."/>
            <person name="Barry K."/>
            <person name="Choi C."/>
            <person name="Cichocki N."/>
            <person name="Clum A."/>
            <person name="Copeland A."/>
            <person name="Hainaut M."/>
            <person name="Haridas S."/>
            <person name="Labutti K."/>
            <person name="Lindquist E."/>
            <person name="Lipzen A."/>
            <person name="Khouja H.-R."/>
            <person name="Murat C."/>
            <person name="Ohm R."/>
            <person name="Olson A."/>
            <person name="Spatafora J."/>
            <person name="Veneault-Fourrey C."/>
            <person name="Henrissat B."/>
            <person name="Grigoriev I."/>
            <person name="Martin F."/>
            <person name="Perotto S."/>
        </authorList>
    </citation>
    <scope>NUCLEOTIDE SEQUENCE [LARGE SCALE GENOMIC DNA]</scope>
    <source>
        <strain evidence="2 3">F</strain>
    </source>
</reference>
<accession>A0A2J6RCZ8</accession>
<dbReference type="OrthoDB" id="5404323at2759"/>
<keyword evidence="3" id="KW-1185">Reference proteome</keyword>
<feature type="compositionally biased region" description="Polar residues" evidence="1">
    <location>
        <begin position="228"/>
        <end position="245"/>
    </location>
</feature>
<protein>
    <submittedName>
        <fullName evidence="2">Uncharacterized protein</fullName>
    </submittedName>
</protein>
<sequence>MEHKKRRNLHNARKTYVLAQAAPLSSTQRIFNITPKVLFQLQELSSLDRPQPVIDVVAAKVHAPKLSHGECLRMFKRRRAWRDSRIIVLKIDDYNTTQDHCSADTIEEALAVIVGWHRDNQEAEICFAGGSTWKATCFPNEVFEFVLETGTSNGFSAAKWQPVGRMDHGFNITPKSAPDGSPAEQQYKLSVVNYGRRRNPILASLTRTRLEISEHYSSTDHNHDPSGTDLTSTVEASDESGNSCTSKEVDGNLKTLIQVTAIWIALSLGWCVGFNLH</sequence>
<gene>
    <name evidence="2" type="ORF">L207DRAFT_466103</name>
</gene>
<dbReference type="EMBL" id="KZ613951">
    <property type="protein sequence ID" value="PMD36388.1"/>
    <property type="molecule type" value="Genomic_DNA"/>
</dbReference>
<dbReference type="AlphaFoldDB" id="A0A2J6RCZ8"/>
<name>A0A2J6RCZ8_HYAVF</name>